<proteinExistence type="predicted"/>
<keyword evidence="2" id="KW-1277">Toxin-antitoxin system</keyword>
<evidence type="ECO:0000313" key="7">
    <source>
        <dbReference type="EMBL" id="KKM84665.1"/>
    </source>
</evidence>
<dbReference type="Gene3D" id="3.40.630.30">
    <property type="match status" value="1"/>
</dbReference>
<feature type="domain" description="N-acetyltransferase" evidence="6">
    <location>
        <begin position="38"/>
        <end position="140"/>
    </location>
</feature>
<evidence type="ECO:0000256" key="4">
    <source>
        <dbReference type="ARBA" id="ARBA00023315"/>
    </source>
</evidence>
<keyword evidence="3" id="KW-0808">Transferase</keyword>
<comment type="catalytic activity">
    <reaction evidence="5">
        <text>glycyl-tRNA(Gly) + acetyl-CoA = N-acetylglycyl-tRNA(Gly) + CoA + H(+)</text>
        <dbReference type="Rhea" id="RHEA:81867"/>
        <dbReference type="Rhea" id="RHEA-COMP:9683"/>
        <dbReference type="Rhea" id="RHEA-COMP:19766"/>
        <dbReference type="ChEBI" id="CHEBI:15378"/>
        <dbReference type="ChEBI" id="CHEBI:57287"/>
        <dbReference type="ChEBI" id="CHEBI:57288"/>
        <dbReference type="ChEBI" id="CHEBI:78522"/>
        <dbReference type="ChEBI" id="CHEBI:232036"/>
    </reaction>
</comment>
<evidence type="ECO:0000256" key="2">
    <source>
        <dbReference type="ARBA" id="ARBA00022649"/>
    </source>
</evidence>
<dbReference type="AlphaFoldDB" id="A0A0F9N7A2"/>
<keyword evidence="1" id="KW-0678">Repressor</keyword>
<evidence type="ECO:0000256" key="1">
    <source>
        <dbReference type="ARBA" id="ARBA00022491"/>
    </source>
</evidence>
<dbReference type="SUPFAM" id="SSF55729">
    <property type="entry name" value="Acyl-CoA N-acyltransferases (Nat)"/>
    <property type="match status" value="1"/>
</dbReference>
<accession>A0A0F9N7A2</accession>
<protein>
    <recommendedName>
        <fullName evidence="6">N-acetyltransferase domain-containing protein</fullName>
    </recommendedName>
</protein>
<reference evidence="7" key="1">
    <citation type="journal article" date="2015" name="Nature">
        <title>Complex archaea that bridge the gap between prokaryotes and eukaryotes.</title>
        <authorList>
            <person name="Spang A."/>
            <person name="Saw J.H."/>
            <person name="Jorgensen S.L."/>
            <person name="Zaremba-Niedzwiedzka K."/>
            <person name="Martijn J."/>
            <person name="Lind A.E."/>
            <person name="van Eijk R."/>
            <person name="Schleper C."/>
            <person name="Guy L."/>
            <person name="Ettema T.J."/>
        </authorList>
    </citation>
    <scope>NUCLEOTIDE SEQUENCE</scope>
</reference>
<dbReference type="InterPro" id="IPR016181">
    <property type="entry name" value="Acyl_CoA_acyltransferase"/>
</dbReference>
<dbReference type="PANTHER" id="PTHR36449:SF1">
    <property type="entry name" value="ACETYLTRANSFERASE"/>
    <property type="match status" value="1"/>
</dbReference>
<comment type="caution">
    <text evidence="7">The sequence shown here is derived from an EMBL/GenBank/DDBJ whole genome shotgun (WGS) entry which is preliminary data.</text>
</comment>
<evidence type="ECO:0000256" key="3">
    <source>
        <dbReference type="ARBA" id="ARBA00022679"/>
    </source>
</evidence>
<evidence type="ECO:0000256" key="5">
    <source>
        <dbReference type="ARBA" id="ARBA00049880"/>
    </source>
</evidence>
<dbReference type="InterPro" id="IPR000182">
    <property type="entry name" value="GNAT_dom"/>
</dbReference>
<dbReference type="GO" id="GO:0016747">
    <property type="term" value="F:acyltransferase activity, transferring groups other than amino-acyl groups"/>
    <property type="evidence" value="ECO:0007669"/>
    <property type="project" value="InterPro"/>
</dbReference>
<gene>
    <name evidence="7" type="ORF">LCGC14_1296900</name>
</gene>
<sequence>MVQFLKLKLKDDLSTFQFKSGTDSLDNFIFNDSKDYIREGYSQVYFLREKGKNVIIGFFAISCGYLDFRRSLKVKRIKFIPSILLGQLAIDMNYQEKGYGSDIIKKVMTICLKVGEKVGCRMVIVDAITDLRTLRFYKRLRFKYLIKDAGEKIERALLRKHKPTKSTVKMYFDLNYIRKF</sequence>
<evidence type="ECO:0000259" key="6">
    <source>
        <dbReference type="Pfam" id="PF00583"/>
    </source>
</evidence>
<dbReference type="Pfam" id="PF00583">
    <property type="entry name" value="Acetyltransf_1"/>
    <property type="match status" value="1"/>
</dbReference>
<dbReference type="PANTHER" id="PTHR36449">
    <property type="entry name" value="ACETYLTRANSFERASE-RELATED"/>
    <property type="match status" value="1"/>
</dbReference>
<organism evidence="7">
    <name type="scientific">marine sediment metagenome</name>
    <dbReference type="NCBI Taxonomy" id="412755"/>
    <lineage>
        <taxon>unclassified sequences</taxon>
        <taxon>metagenomes</taxon>
        <taxon>ecological metagenomes</taxon>
    </lineage>
</organism>
<keyword evidence="4" id="KW-0012">Acyltransferase</keyword>
<dbReference type="EMBL" id="LAZR01007530">
    <property type="protein sequence ID" value="KKM84665.1"/>
    <property type="molecule type" value="Genomic_DNA"/>
</dbReference>
<name>A0A0F9N7A2_9ZZZZ</name>